<sequence>MSALPQQKAPKLIVVVAFDRDDDGELQPVFGPAEQQTEDRAIRTAKGLAGKHAGVIAWSREANPTIGEYGEPTTLFLFGDVPDME</sequence>
<comment type="caution">
    <text evidence="1">The sequence shown here is derived from an EMBL/GenBank/DDBJ whole genome shotgun (WGS) entry which is preliminary data.</text>
</comment>
<proteinExistence type="predicted"/>
<dbReference type="EMBL" id="JAAKZG010000036">
    <property type="protein sequence ID" value="NGN45315.1"/>
    <property type="molecule type" value="Genomic_DNA"/>
</dbReference>
<accession>A0A7C9RCC0</accession>
<dbReference type="AlphaFoldDB" id="A0A7C9RCC0"/>
<dbReference type="Proteomes" id="UP000481252">
    <property type="component" value="Unassembled WGS sequence"/>
</dbReference>
<organism evidence="1 2">
    <name type="scientific">Mesorhizobium zhangyense</name>
    <dbReference type="NCBI Taxonomy" id="1776730"/>
    <lineage>
        <taxon>Bacteria</taxon>
        <taxon>Pseudomonadati</taxon>
        <taxon>Pseudomonadota</taxon>
        <taxon>Alphaproteobacteria</taxon>
        <taxon>Hyphomicrobiales</taxon>
        <taxon>Phyllobacteriaceae</taxon>
        <taxon>Mesorhizobium</taxon>
    </lineage>
</organism>
<reference evidence="1 2" key="1">
    <citation type="submission" date="2020-02" db="EMBL/GenBank/DDBJ databases">
        <title>Genome sequence of the type strain CGMCC 1.15528 of Mesorhizobium zhangyense.</title>
        <authorList>
            <person name="Gao J."/>
            <person name="Sun J."/>
        </authorList>
    </citation>
    <scope>NUCLEOTIDE SEQUENCE [LARGE SCALE GENOMIC DNA]</scope>
    <source>
        <strain evidence="1 2">CGMCC 1.15528</strain>
    </source>
</reference>
<evidence type="ECO:0000313" key="2">
    <source>
        <dbReference type="Proteomes" id="UP000481252"/>
    </source>
</evidence>
<gene>
    <name evidence="1" type="ORF">G6N74_30150</name>
</gene>
<protein>
    <submittedName>
        <fullName evidence="1">Uncharacterized protein</fullName>
    </submittedName>
</protein>
<evidence type="ECO:0000313" key="1">
    <source>
        <dbReference type="EMBL" id="NGN45315.1"/>
    </source>
</evidence>
<keyword evidence="2" id="KW-1185">Reference proteome</keyword>
<name>A0A7C9RCC0_9HYPH</name>